<dbReference type="EMBL" id="JOKZ01000066">
    <property type="protein sequence ID" value="KKP04800.1"/>
    <property type="molecule type" value="Genomic_DNA"/>
</dbReference>
<feature type="compositionally biased region" description="Low complexity" evidence="1">
    <location>
        <begin position="65"/>
        <end position="96"/>
    </location>
</feature>
<sequence>MAVRRMVFAAALAGLAMANPIKPIKPTGTFCGIICISAISDCGVPYGGCYDPCVDPAPTPLPCDVEGPVPESPVVVSPVPATTTSENPSSVTPASDTPEDEETPEDSEDPEDEETPDSESPIAEDPVPAGPTAEGAEVTDLADVQMEIGSTPENPLPWIPDENEDSWWW</sequence>
<feature type="compositionally biased region" description="Acidic residues" evidence="1">
    <location>
        <begin position="97"/>
        <end position="117"/>
    </location>
</feature>
<dbReference type="OMA" id="GGCYDPC"/>
<evidence type="ECO:0000256" key="1">
    <source>
        <dbReference type="SAM" id="MobiDB-lite"/>
    </source>
</evidence>
<dbReference type="AlphaFoldDB" id="A0A0F9XK49"/>
<comment type="caution">
    <text evidence="3">The sequence shown here is derived from an EMBL/GenBank/DDBJ whole genome shotgun (WGS) entry which is preliminary data.</text>
</comment>
<feature type="chain" id="PRO_5002529853" evidence="2">
    <location>
        <begin position="19"/>
        <end position="169"/>
    </location>
</feature>
<evidence type="ECO:0000313" key="4">
    <source>
        <dbReference type="Proteomes" id="UP000034112"/>
    </source>
</evidence>
<dbReference type="Proteomes" id="UP000034112">
    <property type="component" value="Unassembled WGS sequence"/>
</dbReference>
<evidence type="ECO:0000256" key="2">
    <source>
        <dbReference type="SAM" id="SignalP"/>
    </source>
</evidence>
<protein>
    <submittedName>
        <fullName evidence="3">Uncharacterized protein</fullName>
    </submittedName>
</protein>
<gene>
    <name evidence="3" type="ORF">THAR02_03058</name>
</gene>
<accession>A0A0F9XK49</accession>
<feature type="region of interest" description="Disordered" evidence="1">
    <location>
        <begin position="64"/>
        <end position="169"/>
    </location>
</feature>
<proteinExistence type="predicted"/>
<keyword evidence="2" id="KW-0732">Signal</keyword>
<reference evidence="4" key="1">
    <citation type="journal article" date="2015" name="Genome Announc.">
        <title>Draft whole-genome sequence of the biocontrol agent Trichoderma harzianum T6776.</title>
        <authorList>
            <person name="Baroncelli R."/>
            <person name="Piaggeschi G."/>
            <person name="Fiorini L."/>
            <person name="Bertolini E."/>
            <person name="Zapparata A."/>
            <person name="Pe M.E."/>
            <person name="Sarrocco S."/>
            <person name="Vannacci G."/>
        </authorList>
    </citation>
    <scope>NUCLEOTIDE SEQUENCE [LARGE SCALE GENOMIC DNA]</scope>
    <source>
        <strain evidence="4">T6776</strain>
    </source>
</reference>
<feature type="signal peptide" evidence="2">
    <location>
        <begin position="1"/>
        <end position="18"/>
    </location>
</feature>
<dbReference type="OrthoDB" id="3924764at2759"/>
<evidence type="ECO:0000313" key="3">
    <source>
        <dbReference type="EMBL" id="KKP04800.1"/>
    </source>
</evidence>
<name>A0A0F9XK49_TRIHA</name>
<organism evidence="3 4">
    <name type="scientific">Trichoderma harzianum</name>
    <name type="common">Hypocrea lixii</name>
    <dbReference type="NCBI Taxonomy" id="5544"/>
    <lineage>
        <taxon>Eukaryota</taxon>
        <taxon>Fungi</taxon>
        <taxon>Dikarya</taxon>
        <taxon>Ascomycota</taxon>
        <taxon>Pezizomycotina</taxon>
        <taxon>Sordariomycetes</taxon>
        <taxon>Hypocreomycetidae</taxon>
        <taxon>Hypocreales</taxon>
        <taxon>Hypocreaceae</taxon>
        <taxon>Trichoderma</taxon>
    </lineage>
</organism>